<organism evidence="7 8">
    <name type="scientific">Sphingomonas oleivorans</name>
    <dbReference type="NCBI Taxonomy" id="1735121"/>
    <lineage>
        <taxon>Bacteria</taxon>
        <taxon>Pseudomonadati</taxon>
        <taxon>Pseudomonadota</taxon>
        <taxon>Alphaproteobacteria</taxon>
        <taxon>Sphingomonadales</taxon>
        <taxon>Sphingomonadaceae</taxon>
        <taxon>Sphingomonas</taxon>
    </lineage>
</organism>
<keyword evidence="2" id="KW-0378">Hydrolase</keyword>
<dbReference type="InterPro" id="IPR011249">
    <property type="entry name" value="Metalloenz_LuxS/M16"/>
</dbReference>
<reference evidence="7 8" key="1">
    <citation type="submission" date="2017-09" db="EMBL/GenBank/DDBJ databases">
        <title>Sphingomonas panjinensis sp.nov., isolated from oil-contaminated soil.</title>
        <authorList>
            <person name="Wang L."/>
            <person name="Chen L."/>
        </authorList>
    </citation>
    <scope>NUCLEOTIDE SEQUENCE [LARGE SCALE GENOMIC DNA]</scope>
    <source>
        <strain evidence="7 8">FW-11</strain>
    </source>
</reference>
<feature type="domain" description="Peptidase M16 N-terminal" evidence="5">
    <location>
        <begin position="529"/>
        <end position="650"/>
    </location>
</feature>
<comment type="similarity">
    <text evidence="1">Belongs to the peptidase M16 family.</text>
</comment>
<dbReference type="SUPFAM" id="SSF63411">
    <property type="entry name" value="LuxS/MPP-like metallohydrolase"/>
    <property type="match status" value="4"/>
</dbReference>
<keyword evidence="2" id="KW-0482">Metalloprotease</keyword>
<evidence type="ECO:0000256" key="4">
    <source>
        <dbReference type="SAM" id="SignalP"/>
    </source>
</evidence>
<evidence type="ECO:0000313" key="8">
    <source>
        <dbReference type="Proteomes" id="UP000244162"/>
    </source>
</evidence>
<accession>A0A2T5FX95</accession>
<evidence type="ECO:0000259" key="5">
    <source>
        <dbReference type="Pfam" id="PF00675"/>
    </source>
</evidence>
<dbReference type="Gene3D" id="3.30.830.10">
    <property type="entry name" value="Metalloenzyme, LuxS/M16 peptidase-like"/>
    <property type="match status" value="4"/>
</dbReference>
<evidence type="ECO:0000259" key="6">
    <source>
        <dbReference type="Pfam" id="PF05193"/>
    </source>
</evidence>
<evidence type="ECO:0000313" key="7">
    <source>
        <dbReference type="EMBL" id="PTQ10742.1"/>
    </source>
</evidence>
<dbReference type="Proteomes" id="UP000244162">
    <property type="component" value="Unassembled WGS sequence"/>
</dbReference>
<comment type="caution">
    <text evidence="7">The sequence shown here is derived from an EMBL/GenBank/DDBJ whole genome shotgun (WGS) entry which is preliminary data.</text>
</comment>
<feature type="compositionally biased region" description="Basic and acidic residues" evidence="3">
    <location>
        <begin position="465"/>
        <end position="475"/>
    </location>
</feature>
<feature type="chain" id="PRO_5015426836" evidence="4">
    <location>
        <begin position="23"/>
        <end position="948"/>
    </location>
</feature>
<dbReference type="InterPro" id="IPR011765">
    <property type="entry name" value="Pept_M16_N"/>
</dbReference>
<dbReference type="AlphaFoldDB" id="A0A2T5FX95"/>
<evidence type="ECO:0000256" key="3">
    <source>
        <dbReference type="SAM" id="MobiDB-lite"/>
    </source>
</evidence>
<dbReference type="PANTHER" id="PTHR11851">
    <property type="entry name" value="METALLOPROTEASE"/>
    <property type="match status" value="1"/>
</dbReference>
<feature type="domain" description="Peptidase M16 N-terminal" evidence="5">
    <location>
        <begin position="57"/>
        <end position="185"/>
    </location>
</feature>
<keyword evidence="2" id="KW-0645">Protease</keyword>
<dbReference type="InterPro" id="IPR007863">
    <property type="entry name" value="Peptidase_M16_C"/>
</dbReference>
<gene>
    <name evidence="7" type="ORF">CLG96_10055</name>
</gene>
<dbReference type="Pfam" id="PF05193">
    <property type="entry name" value="Peptidase_M16_C"/>
    <property type="match status" value="2"/>
</dbReference>
<dbReference type="Pfam" id="PF00675">
    <property type="entry name" value="Peptidase_M16"/>
    <property type="match status" value="2"/>
</dbReference>
<feature type="signal peptide" evidence="4">
    <location>
        <begin position="1"/>
        <end position="22"/>
    </location>
</feature>
<name>A0A2T5FX95_9SPHN</name>
<feature type="domain" description="Peptidase M16 C-terminal" evidence="6">
    <location>
        <begin position="676"/>
        <end position="854"/>
    </location>
</feature>
<evidence type="ECO:0000256" key="1">
    <source>
        <dbReference type="ARBA" id="ARBA00007261"/>
    </source>
</evidence>
<dbReference type="EMBL" id="NWBU01000009">
    <property type="protein sequence ID" value="PTQ10742.1"/>
    <property type="molecule type" value="Genomic_DNA"/>
</dbReference>
<keyword evidence="4" id="KW-0732">Signal</keyword>
<protein>
    <submittedName>
        <fullName evidence="7">Peptidase M16</fullName>
    </submittedName>
</protein>
<feature type="region of interest" description="Disordered" evidence="3">
    <location>
        <begin position="465"/>
        <end position="499"/>
    </location>
</feature>
<keyword evidence="8" id="KW-1185">Reference proteome</keyword>
<dbReference type="OrthoDB" id="9811314at2"/>
<dbReference type="RefSeq" id="WP_107967766.1">
    <property type="nucleotide sequence ID" value="NZ_NWBU01000009.1"/>
</dbReference>
<sequence length="948" mass="101257">MRRSFLVLLPFFASAVSISAIAAAPPSFAATQAVPTADLVAHVDIPYRQFMLKNGLRVVVHTDRKAPIVAVSVWYHVGSKDEPKGKTGFAHLFEHLMFNGSENAPGDFFEPLKRIGATNLNGTTSFDRTNYFETVPTPALETALFLESDRMGHLLGAVTQQTLDNQRGVVQNEKRQGDNQPYGLVRYALFEGLFPEDHPYRHATIGSMADLDAASLDDVKNWFRAKYGPNNAVLVLAGDIDVETAKPLVEKYFGDIASGPTVPRIPAPVPTLAAPKSETLHDRVATTRIYRAWTVPGLADPDRVPLSVGAAVLGGLSSSRLDNILVRQEKIAVAVSAGTSPFESVGLFQISADVKPGVDPAFVSRRLDEIVAQYLKEGPTADEVQRVVTSQVAGEIAGLEAIGGFGGKAVALAQGALYFDDPGRYKKDLAAYAAVTPAAARAALAKWIGRPAYQLTVAPGERGAYEEAKKADEAKPAAPPVPDQPQAKPAPRKVTMPEVGKIPDFDFPDVERTKLSNGIGIIYARRAAVPMTRVQLSFDAGNAADPKDRLGTQSLMLALLDEGTKGRSSVEIAEAQERLGASIGASASMDRTSIGLSALTPNLAPSLDLLADIARNPAFAPAEVERLRGQQLARIAQEMAQPQGLALRALPPLLYGEAHPYGAPFTGTGDPAVVAKLTRDELIAFHRRWLRPDNLTILVVSDAPLADLVPLLERNFGDWAASGPRGTKDFAVATPAVTPRILLIDRPGSPQSLILGGALLPVKGRDELLPLLAANEVLGGDFLSRLNMDLRESKGWAYGASSSVSRVAETVPFIVSAPVQADRTGASIAAMVADIGEFVTSKGVTQAERDRTITGNVRELPGGFETASAVLSGMQNNMLYDRPDDYYDGLADRYRALGAADLDRAARAAFDPGRLIWVVVGDAKTVRPQLDALKLPVETVAAAKQGKE</sequence>
<dbReference type="InterPro" id="IPR050361">
    <property type="entry name" value="MPP/UQCRC_Complex"/>
</dbReference>
<feature type="domain" description="Peptidase M16 C-terminal" evidence="6">
    <location>
        <begin position="215"/>
        <end position="389"/>
    </location>
</feature>
<dbReference type="GO" id="GO:0046872">
    <property type="term" value="F:metal ion binding"/>
    <property type="evidence" value="ECO:0007669"/>
    <property type="project" value="InterPro"/>
</dbReference>
<proteinExistence type="inferred from homology"/>
<evidence type="ECO:0000256" key="2">
    <source>
        <dbReference type="ARBA" id="ARBA00023049"/>
    </source>
</evidence>
<dbReference type="GO" id="GO:0008237">
    <property type="term" value="F:metallopeptidase activity"/>
    <property type="evidence" value="ECO:0007669"/>
    <property type="project" value="UniProtKB-KW"/>
</dbReference>
<dbReference type="PANTHER" id="PTHR11851:SF49">
    <property type="entry name" value="MITOCHONDRIAL-PROCESSING PEPTIDASE SUBUNIT ALPHA"/>
    <property type="match status" value="1"/>
</dbReference>